<evidence type="ECO:0000313" key="14">
    <source>
        <dbReference type="RefSeq" id="XP_013776791.2"/>
    </source>
</evidence>
<evidence type="ECO:0000256" key="3">
    <source>
        <dbReference type="ARBA" id="ARBA00022553"/>
    </source>
</evidence>
<dbReference type="InterPro" id="IPR038599">
    <property type="entry name" value="LAP1C-like_C_sf"/>
</dbReference>
<dbReference type="RefSeq" id="XP_022244196.1">
    <property type="nucleotide sequence ID" value="XM_022388488.1"/>
</dbReference>
<dbReference type="RefSeq" id="XP_013776788.1">
    <property type="nucleotide sequence ID" value="XM_013921334.2"/>
</dbReference>
<reference evidence="13 14" key="1">
    <citation type="submission" date="2025-05" db="UniProtKB">
        <authorList>
            <consortium name="RefSeq"/>
        </authorList>
    </citation>
    <scope>IDENTIFICATION</scope>
    <source>
        <tissue evidence="13 14">Muscle</tissue>
    </source>
</reference>
<dbReference type="InterPro" id="IPR046753">
    <property type="entry name" value="TOIP1/2_C"/>
</dbReference>
<evidence type="ECO:0000256" key="8">
    <source>
        <dbReference type="ARBA" id="ARBA00023242"/>
    </source>
</evidence>
<evidence type="ECO:0000256" key="2">
    <source>
        <dbReference type="ARBA" id="ARBA00007860"/>
    </source>
</evidence>
<dbReference type="RefSeq" id="XP_013776791.2">
    <property type="nucleotide sequence ID" value="XM_013921337.2"/>
</dbReference>
<sequence>MDKCIKKNQSISYNTTYVFYTVFIMFLCVCLSYCMFMLIQPLTHVNSSGTFESYFKEIKSEYSEQYDLSWKIVKSSVKSVLNHASPESPAVVLLLGMKENEDRINIITDKLARVIAISFNETLPEYKDFDLNNLASISDYVEVKHKIVETISTSVEWNKHHVLVIHHLEKIPAKGAMAFHSFCDHESAPYKNVVYLFRASISEMPLKEDIQLFDSIATKYLNQIWEKDLDQDKRGALISRLTSAVAMFK</sequence>
<keyword evidence="7" id="KW-0325">Glycoprotein</keyword>
<keyword evidence="12" id="KW-1185">Reference proteome</keyword>
<evidence type="ECO:0000313" key="18">
    <source>
        <dbReference type="RefSeq" id="XP_022244196.1"/>
    </source>
</evidence>
<feature type="transmembrane region" description="Helical" evidence="10">
    <location>
        <begin position="17"/>
        <end position="39"/>
    </location>
</feature>
<dbReference type="InterPro" id="IPR008662">
    <property type="entry name" value="TOIP1/2"/>
</dbReference>
<protein>
    <submittedName>
        <fullName evidence="13 14">Torsin-1A-interacting protein 2-like isoform X1</fullName>
    </submittedName>
</protein>
<comment type="subcellular location">
    <subcellularLocation>
        <location evidence="9">Endomembrane system</location>
        <topology evidence="9">Single-pass membrane protein</topology>
    </subcellularLocation>
    <subcellularLocation>
        <location evidence="1">Nucleus envelope</location>
    </subcellularLocation>
</comment>
<keyword evidence="3" id="KW-0597">Phosphoprotein</keyword>
<evidence type="ECO:0000313" key="12">
    <source>
        <dbReference type="Proteomes" id="UP000694941"/>
    </source>
</evidence>
<evidence type="ECO:0000256" key="9">
    <source>
        <dbReference type="ARBA" id="ARBA00037847"/>
    </source>
</evidence>
<name>A0ABM1SKP0_LIMPO</name>
<evidence type="ECO:0000256" key="4">
    <source>
        <dbReference type="ARBA" id="ARBA00022692"/>
    </source>
</evidence>
<dbReference type="Gene3D" id="3.40.50.12190">
    <property type="match status" value="1"/>
</dbReference>
<accession>A0ABM1SKP0</accession>
<dbReference type="RefSeq" id="XP_022244195.1">
    <property type="nucleotide sequence ID" value="XM_022388487.1"/>
</dbReference>
<dbReference type="PANTHER" id="PTHR18843">
    <property type="entry name" value="TORSIN-1A-INTERACTING PROTEIN"/>
    <property type="match status" value="1"/>
</dbReference>
<organism evidence="12 18">
    <name type="scientific">Limulus polyphemus</name>
    <name type="common">Atlantic horseshoe crab</name>
    <dbReference type="NCBI Taxonomy" id="6850"/>
    <lineage>
        <taxon>Eukaryota</taxon>
        <taxon>Metazoa</taxon>
        <taxon>Ecdysozoa</taxon>
        <taxon>Arthropoda</taxon>
        <taxon>Chelicerata</taxon>
        <taxon>Merostomata</taxon>
        <taxon>Xiphosura</taxon>
        <taxon>Limulidae</taxon>
        <taxon>Limulus</taxon>
    </lineage>
</organism>
<evidence type="ECO:0000313" key="13">
    <source>
        <dbReference type="RefSeq" id="XP_013776788.1"/>
    </source>
</evidence>
<proteinExistence type="inferred from homology"/>
<keyword evidence="4 10" id="KW-0812">Transmembrane</keyword>
<keyword evidence="5 10" id="KW-1133">Transmembrane helix</keyword>
<feature type="domain" description="Torsin-1A-interacting protein 1/2 AAA+ activator" evidence="11">
    <location>
        <begin position="49"/>
        <end position="211"/>
    </location>
</feature>
<evidence type="ECO:0000313" key="17">
    <source>
        <dbReference type="RefSeq" id="XP_022244195.1"/>
    </source>
</evidence>
<evidence type="ECO:0000259" key="11">
    <source>
        <dbReference type="Pfam" id="PF05609"/>
    </source>
</evidence>
<dbReference type="Pfam" id="PF05609">
    <property type="entry name" value="LAP1_C"/>
    <property type="match status" value="1"/>
</dbReference>
<keyword evidence="6 10" id="KW-0472">Membrane</keyword>
<dbReference type="GeneID" id="106461510"/>
<evidence type="ECO:0000313" key="15">
    <source>
        <dbReference type="RefSeq" id="XP_022244193.1"/>
    </source>
</evidence>
<dbReference type="RefSeq" id="XP_022244193.1">
    <property type="nucleotide sequence ID" value="XM_022388485.1"/>
</dbReference>
<keyword evidence="8" id="KW-0539">Nucleus</keyword>
<evidence type="ECO:0000256" key="5">
    <source>
        <dbReference type="ARBA" id="ARBA00022989"/>
    </source>
</evidence>
<comment type="similarity">
    <text evidence="2">Belongs to the TOR1AIP family.</text>
</comment>
<evidence type="ECO:0000256" key="1">
    <source>
        <dbReference type="ARBA" id="ARBA00004259"/>
    </source>
</evidence>
<gene>
    <name evidence="13 14 15 16 17 18" type="primary">LOC106461510</name>
</gene>
<evidence type="ECO:0000256" key="10">
    <source>
        <dbReference type="SAM" id="Phobius"/>
    </source>
</evidence>
<evidence type="ECO:0000256" key="7">
    <source>
        <dbReference type="ARBA" id="ARBA00023180"/>
    </source>
</evidence>
<dbReference type="RefSeq" id="XP_022244194.1">
    <property type="nucleotide sequence ID" value="XM_022388486.1"/>
</dbReference>
<dbReference type="Proteomes" id="UP000694941">
    <property type="component" value="Unplaced"/>
</dbReference>
<dbReference type="PANTHER" id="PTHR18843:SF7">
    <property type="entry name" value="LAMINA-ASSOCIATED POLYPEPTIDE 1B ISOFORM 1-RELATED"/>
    <property type="match status" value="1"/>
</dbReference>
<evidence type="ECO:0000256" key="6">
    <source>
        <dbReference type="ARBA" id="ARBA00023136"/>
    </source>
</evidence>
<evidence type="ECO:0000313" key="16">
    <source>
        <dbReference type="RefSeq" id="XP_022244194.1"/>
    </source>
</evidence>